<protein>
    <submittedName>
        <fullName evidence="1">Uncharacterized protein</fullName>
    </submittedName>
</protein>
<keyword evidence="2" id="KW-1185">Reference proteome</keyword>
<gene>
    <name evidence="1" type="ORF">EKM59_09585</name>
</gene>
<name>A0A433JHR5_9GAMM</name>
<comment type="caution">
    <text evidence="1">The sequence shown here is derived from an EMBL/GenBank/DDBJ whole genome shotgun (WGS) entry which is preliminary data.</text>
</comment>
<accession>A0A433JHR5</accession>
<dbReference type="AlphaFoldDB" id="A0A433JHR5"/>
<organism evidence="1 2">
    <name type="scientific">Legionella septentrionalis</name>
    <dbReference type="NCBI Taxonomy" id="2498109"/>
    <lineage>
        <taxon>Bacteria</taxon>
        <taxon>Pseudomonadati</taxon>
        <taxon>Pseudomonadota</taxon>
        <taxon>Gammaproteobacteria</taxon>
        <taxon>Legionellales</taxon>
        <taxon>Legionellaceae</taxon>
        <taxon>Legionella</taxon>
    </lineage>
</organism>
<proteinExistence type="predicted"/>
<reference evidence="1 2" key="1">
    <citation type="submission" date="2018-12" db="EMBL/GenBank/DDBJ databases">
        <title>Legionella sp,whole genome shotgun sequence.</title>
        <authorList>
            <person name="Wu H."/>
        </authorList>
    </citation>
    <scope>NUCLEOTIDE SEQUENCE [LARGE SCALE GENOMIC DNA]</scope>
    <source>
        <strain evidence="2">km714</strain>
    </source>
</reference>
<dbReference type="EMBL" id="RZGR01000032">
    <property type="protein sequence ID" value="RUQ81798.1"/>
    <property type="molecule type" value="Genomic_DNA"/>
</dbReference>
<dbReference type="RefSeq" id="WP_127032949.1">
    <property type="nucleotide sequence ID" value="NZ_RZGR01000032.1"/>
</dbReference>
<dbReference type="Proteomes" id="UP000288012">
    <property type="component" value="Unassembled WGS sequence"/>
</dbReference>
<evidence type="ECO:0000313" key="2">
    <source>
        <dbReference type="Proteomes" id="UP000288012"/>
    </source>
</evidence>
<sequence length="143" mass="16108">MKSLSANCLLKRKQGESQLKQHPFAANNLFFLMKTNAILEQFAIFAAVKQFVTKVLQPVYKFFTLRGKNIIFNKFSGLNKAECTACAAGSKNNISILLAEFINTLSRFRVMLVSCLSYKRFNNANTSFLLGTTADCPCKFKWA</sequence>
<evidence type="ECO:0000313" key="1">
    <source>
        <dbReference type="EMBL" id="RUQ81798.1"/>
    </source>
</evidence>